<dbReference type="PATRIC" id="fig|158500.4.peg.1501"/>
<dbReference type="Proteomes" id="UP000024329">
    <property type="component" value="Unassembled WGS sequence"/>
</dbReference>
<dbReference type="AlphaFoldDB" id="A0A031K2E2"/>
<organism evidence="1 2">
    <name type="scientific">Novosphingobium resinovorum</name>
    <dbReference type="NCBI Taxonomy" id="158500"/>
    <lineage>
        <taxon>Bacteria</taxon>
        <taxon>Pseudomonadati</taxon>
        <taxon>Pseudomonadota</taxon>
        <taxon>Alphaproteobacteria</taxon>
        <taxon>Sphingomonadales</taxon>
        <taxon>Sphingomonadaceae</taxon>
        <taxon>Novosphingobium</taxon>
    </lineage>
</organism>
<gene>
    <name evidence="1" type="ORF">BV97_01465</name>
</gene>
<name>A0A031K2E2_9SPHN</name>
<dbReference type="RefSeq" id="WP_036524546.1">
    <property type="nucleotide sequence ID" value="NZ_JFYZ01000003.1"/>
</dbReference>
<comment type="caution">
    <text evidence="1">The sequence shown here is derived from an EMBL/GenBank/DDBJ whole genome shotgun (WGS) entry which is preliminary data.</text>
</comment>
<accession>A0A031K2E2</accession>
<evidence type="ECO:0000313" key="1">
    <source>
        <dbReference type="EMBL" id="EZP83354.1"/>
    </source>
</evidence>
<evidence type="ECO:0000313" key="2">
    <source>
        <dbReference type="Proteomes" id="UP000024329"/>
    </source>
</evidence>
<proteinExistence type="predicted"/>
<dbReference type="EMBL" id="JFYZ01000003">
    <property type="protein sequence ID" value="EZP83354.1"/>
    <property type="molecule type" value="Genomic_DNA"/>
</dbReference>
<reference evidence="1 2" key="1">
    <citation type="submission" date="2014-03" db="EMBL/GenBank/DDBJ databases">
        <title>Whole genome sequence of Novosphingobium resinovorum KF1.</title>
        <authorList>
            <person name="Gan H.M."/>
            <person name="Gan H.Y."/>
            <person name="Chew T.H."/>
            <person name="Savka M.A."/>
        </authorList>
    </citation>
    <scope>NUCLEOTIDE SEQUENCE [LARGE SCALE GENOMIC DNA]</scope>
    <source>
        <strain evidence="1 2">KF1</strain>
    </source>
</reference>
<sequence length="324" mass="34541">MAEWLVEEGIGETRAILVDNGHVLAARLEWPGRLTAGEVADAVLVSRRAGASRGTVRFDSGEEAFVDGLPKSASEGARQRVIVTRAAMAETGRYKLAQTRASDLALRPAPTLAESLRGGGLPVRKVRRFPDDPWPEIVAEALDGVIAFEGGSLVVTPTPAMTLIDIDGILPLAALALAAVPTIADAVGRLDLAGSIGIDFPSLERKDDRRAVDEALAEALDHWPHQRTAMNGFGFVQLVARLERPSIPQRVRAAPVAAAARLLMRSAEHVAEPGALLLTAHPAVRAATSEEWLADLARRTGRTIRWQEERALALAAGFAQAVPL</sequence>
<dbReference type="eggNOG" id="COG1530">
    <property type="taxonomic scope" value="Bacteria"/>
</dbReference>
<protein>
    <submittedName>
        <fullName evidence="1">Ribonuclease</fullName>
    </submittedName>
</protein>
<dbReference type="STRING" id="158500.BES08_04795"/>